<comment type="caution">
    <text evidence="1">The sequence shown here is derived from an EMBL/GenBank/DDBJ whole genome shotgun (WGS) entry which is preliminary data.</text>
</comment>
<dbReference type="RefSeq" id="WP_150416272.1">
    <property type="nucleotide sequence ID" value="NZ_VYQF01000007.1"/>
</dbReference>
<evidence type="ECO:0000313" key="1">
    <source>
        <dbReference type="EMBL" id="KAA9036530.1"/>
    </source>
</evidence>
<evidence type="ECO:0000313" key="2">
    <source>
        <dbReference type="Proteomes" id="UP000326903"/>
    </source>
</evidence>
<proteinExistence type="predicted"/>
<protein>
    <submittedName>
        <fullName evidence="1">Uncharacterized protein</fullName>
    </submittedName>
</protein>
<name>A0A5J5IDD1_9BACT</name>
<dbReference type="AlphaFoldDB" id="A0A5J5IDD1"/>
<organism evidence="1 2">
    <name type="scientific">Ginsengibacter hankyongi</name>
    <dbReference type="NCBI Taxonomy" id="2607284"/>
    <lineage>
        <taxon>Bacteria</taxon>
        <taxon>Pseudomonadati</taxon>
        <taxon>Bacteroidota</taxon>
        <taxon>Chitinophagia</taxon>
        <taxon>Chitinophagales</taxon>
        <taxon>Chitinophagaceae</taxon>
        <taxon>Ginsengibacter</taxon>
    </lineage>
</organism>
<dbReference type="Proteomes" id="UP000326903">
    <property type="component" value="Unassembled WGS sequence"/>
</dbReference>
<gene>
    <name evidence="1" type="ORF">FW778_18085</name>
</gene>
<sequence>MPEILLGIPERLSHLKKGSNIINVAFTFFHLLFVKDLMTKDRHSQATYRQPREDRTVLKKSDLPINLG</sequence>
<dbReference type="EMBL" id="VYQF01000007">
    <property type="protein sequence ID" value="KAA9036530.1"/>
    <property type="molecule type" value="Genomic_DNA"/>
</dbReference>
<keyword evidence="2" id="KW-1185">Reference proteome</keyword>
<reference evidence="1 2" key="1">
    <citation type="submission" date="2019-09" db="EMBL/GenBank/DDBJ databases">
        <title>Draft genome sequence of Ginsengibacter sp. BR5-29.</title>
        <authorList>
            <person name="Im W.-T."/>
        </authorList>
    </citation>
    <scope>NUCLEOTIDE SEQUENCE [LARGE SCALE GENOMIC DNA]</scope>
    <source>
        <strain evidence="1 2">BR5-29</strain>
    </source>
</reference>
<accession>A0A5J5IDD1</accession>